<organism evidence="1 2">
    <name type="scientific">Puniceicoccus vermicola</name>
    <dbReference type="NCBI Taxonomy" id="388746"/>
    <lineage>
        <taxon>Bacteria</taxon>
        <taxon>Pseudomonadati</taxon>
        <taxon>Verrucomicrobiota</taxon>
        <taxon>Opitutia</taxon>
        <taxon>Puniceicoccales</taxon>
        <taxon>Puniceicoccaceae</taxon>
        <taxon>Puniceicoccus</taxon>
    </lineage>
</organism>
<evidence type="ECO:0000313" key="1">
    <source>
        <dbReference type="EMBL" id="MBC2600633.1"/>
    </source>
</evidence>
<accession>A0A7X1E362</accession>
<sequence length="193" mass="22382">MSDIIEEYIKPLYMKVLHGNFVKEENEAFIETSNRACSELSDKDIQELLGRGWREAIVASWIVALRKESSFIKKMRENLIPSRCCFSGEFHLIALARINSEESQQVIIDYLEKYLPVGSNCYDQKWAYGALHLINPSLARKYDDDILWKQIEGGKEFGIMDRMKGIDKVRSVFDFIESNFNDLKQNQSLLDNA</sequence>
<keyword evidence="2" id="KW-1185">Reference proteome</keyword>
<dbReference type="InterPro" id="IPR046042">
    <property type="entry name" value="DUF6000"/>
</dbReference>
<evidence type="ECO:0000313" key="2">
    <source>
        <dbReference type="Proteomes" id="UP000525652"/>
    </source>
</evidence>
<dbReference type="AlphaFoldDB" id="A0A7X1E362"/>
<dbReference type="EMBL" id="JACHVA010000031">
    <property type="protein sequence ID" value="MBC2600633.1"/>
    <property type="molecule type" value="Genomic_DNA"/>
</dbReference>
<gene>
    <name evidence="1" type="ORF">H5P30_02440</name>
</gene>
<proteinExistence type="predicted"/>
<dbReference type="Proteomes" id="UP000525652">
    <property type="component" value="Unassembled WGS sequence"/>
</dbReference>
<dbReference type="Pfam" id="PF19463">
    <property type="entry name" value="DUF6000"/>
    <property type="match status" value="1"/>
</dbReference>
<name>A0A7X1E362_9BACT</name>
<protein>
    <submittedName>
        <fullName evidence="1">Uncharacterized protein</fullName>
    </submittedName>
</protein>
<reference evidence="1 2" key="1">
    <citation type="submission" date="2020-07" db="EMBL/GenBank/DDBJ databases">
        <authorList>
            <person name="Feng X."/>
        </authorList>
    </citation>
    <scope>NUCLEOTIDE SEQUENCE [LARGE SCALE GENOMIC DNA]</scope>
    <source>
        <strain evidence="1 2">JCM14086</strain>
    </source>
</reference>
<dbReference type="RefSeq" id="WP_185691375.1">
    <property type="nucleotide sequence ID" value="NZ_JACHVA010000031.1"/>
</dbReference>
<comment type="caution">
    <text evidence="1">The sequence shown here is derived from an EMBL/GenBank/DDBJ whole genome shotgun (WGS) entry which is preliminary data.</text>
</comment>